<feature type="region of interest" description="Disordered" evidence="1">
    <location>
        <begin position="1"/>
        <end position="22"/>
    </location>
</feature>
<accession>A0AAV7WC60</accession>
<reference evidence="2" key="1">
    <citation type="journal article" date="2022" name="bioRxiv">
        <title>Sequencing and chromosome-scale assembly of the giantPleurodeles waltlgenome.</title>
        <authorList>
            <person name="Brown T."/>
            <person name="Elewa A."/>
            <person name="Iarovenko S."/>
            <person name="Subramanian E."/>
            <person name="Araus A.J."/>
            <person name="Petzold A."/>
            <person name="Susuki M."/>
            <person name="Suzuki K.-i.T."/>
            <person name="Hayashi T."/>
            <person name="Toyoda A."/>
            <person name="Oliveira C."/>
            <person name="Osipova E."/>
            <person name="Leigh N.D."/>
            <person name="Simon A."/>
            <person name="Yun M.H."/>
        </authorList>
    </citation>
    <scope>NUCLEOTIDE SEQUENCE</scope>
    <source>
        <strain evidence="2">20211129_DDA</strain>
        <tissue evidence="2">Liver</tissue>
    </source>
</reference>
<gene>
    <name evidence="2" type="ORF">NDU88_005693</name>
</gene>
<dbReference type="AlphaFoldDB" id="A0AAV7WC60"/>
<keyword evidence="3" id="KW-1185">Reference proteome</keyword>
<organism evidence="2 3">
    <name type="scientific">Pleurodeles waltl</name>
    <name type="common">Iberian ribbed newt</name>
    <dbReference type="NCBI Taxonomy" id="8319"/>
    <lineage>
        <taxon>Eukaryota</taxon>
        <taxon>Metazoa</taxon>
        <taxon>Chordata</taxon>
        <taxon>Craniata</taxon>
        <taxon>Vertebrata</taxon>
        <taxon>Euteleostomi</taxon>
        <taxon>Amphibia</taxon>
        <taxon>Batrachia</taxon>
        <taxon>Caudata</taxon>
        <taxon>Salamandroidea</taxon>
        <taxon>Salamandridae</taxon>
        <taxon>Pleurodelinae</taxon>
        <taxon>Pleurodeles</taxon>
    </lineage>
</organism>
<comment type="caution">
    <text evidence="2">The sequence shown here is derived from an EMBL/GenBank/DDBJ whole genome shotgun (WGS) entry which is preliminary data.</text>
</comment>
<sequence>MAAVEGTTSMGPLSDHTDPPHNATMWQIKQEMTAVGRKLEGLDTTISLLMTETKSIRQDLRRRSGALHRDGGETPQCAF</sequence>
<protein>
    <submittedName>
        <fullName evidence="2">Uncharacterized protein</fullName>
    </submittedName>
</protein>
<feature type="compositionally biased region" description="Polar residues" evidence="1">
    <location>
        <begin position="1"/>
        <end position="11"/>
    </location>
</feature>
<evidence type="ECO:0000256" key="1">
    <source>
        <dbReference type="SAM" id="MobiDB-lite"/>
    </source>
</evidence>
<name>A0AAV7WC60_PLEWA</name>
<dbReference type="EMBL" id="JANPWB010000002">
    <property type="protein sequence ID" value="KAJ1210327.1"/>
    <property type="molecule type" value="Genomic_DNA"/>
</dbReference>
<evidence type="ECO:0000313" key="2">
    <source>
        <dbReference type="EMBL" id="KAJ1210327.1"/>
    </source>
</evidence>
<feature type="region of interest" description="Disordered" evidence="1">
    <location>
        <begin position="60"/>
        <end position="79"/>
    </location>
</feature>
<evidence type="ECO:0000313" key="3">
    <source>
        <dbReference type="Proteomes" id="UP001066276"/>
    </source>
</evidence>
<proteinExistence type="predicted"/>
<feature type="compositionally biased region" description="Basic and acidic residues" evidence="1">
    <location>
        <begin position="60"/>
        <end position="72"/>
    </location>
</feature>
<dbReference type="Proteomes" id="UP001066276">
    <property type="component" value="Chromosome 1_2"/>
</dbReference>